<evidence type="ECO:0000313" key="1">
    <source>
        <dbReference type="EMBL" id="MEJ5861664.1"/>
    </source>
</evidence>
<proteinExistence type="predicted"/>
<accession>A0ABU8QLZ1</accession>
<dbReference type="RefSeq" id="WP_339597867.1">
    <property type="nucleotide sequence ID" value="NZ_JBBHLC010000001.1"/>
</dbReference>
<gene>
    <name evidence="1" type="ORF">V7S98_00275</name>
</gene>
<name>A0ABU8QLZ1_9PSED</name>
<evidence type="ECO:0000313" key="2">
    <source>
        <dbReference type="Proteomes" id="UP001380290"/>
    </source>
</evidence>
<dbReference type="InterPro" id="IPR021352">
    <property type="entry name" value="DUF2971"/>
</dbReference>
<protein>
    <submittedName>
        <fullName evidence="1">DUF2971 domain-containing protein</fullName>
    </submittedName>
</protein>
<sequence>MWPVDQYGAILMCEVWVDELMGMISGRELSLDAIRSAQDLKYANFPVSLYKYRVVNQYSLSNLANATLYLAAANAFNDPYDSAVSFDPLFGETYAGSLSDAIGLSAERRSEILNGPDPMRAVLEEMLKVSGQVVESAQLDVIQSVMSERHEVMKAEIVTGMNERLRSSYKVCSLTERLDSLPLWAHYADNHKGFAMEYDFKNLPFDNIMSYMLWPVRYRGIFNAADMLKGVRVGMNFNNLFALVAALHKSSDWAYEQEWRLVLPDGEAEQARNFDAPLKAVHLGTNISSDDERLVRESARIANVPVFKMRLIPHRFSMESVG</sequence>
<organism evidence="1 2">
    <name type="scientific">Pseudomonas farsensis</name>
    <dbReference type="NCBI Taxonomy" id="2745492"/>
    <lineage>
        <taxon>Bacteria</taxon>
        <taxon>Pseudomonadati</taxon>
        <taxon>Pseudomonadota</taxon>
        <taxon>Gammaproteobacteria</taxon>
        <taxon>Pseudomonadales</taxon>
        <taxon>Pseudomonadaceae</taxon>
        <taxon>Pseudomonas</taxon>
    </lineage>
</organism>
<dbReference type="EMBL" id="JBBHLC010000001">
    <property type="protein sequence ID" value="MEJ5861664.1"/>
    <property type="molecule type" value="Genomic_DNA"/>
</dbReference>
<dbReference type="Proteomes" id="UP001380290">
    <property type="component" value="Unassembled WGS sequence"/>
</dbReference>
<keyword evidence="2" id="KW-1185">Reference proteome</keyword>
<reference evidence="1 2" key="1">
    <citation type="submission" date="2024-02" db="EMBL/GenBank/DDBJ databases">
        <title>Identification of pathogenicity and growth-promoting function of Pseudomonas putida variant.</title>
        <authorList>
            <person name="Sun J."/>
        </authorList>
    </citation>
    <scope>NUCLEOTIDE SEQUENCE [LARGE SCALE GENOMIC DNA]</scope>
    <source>
        <strain evidence="1 2">A03</strain>
    </source>
</reference>
<comment type="caution">
    <text evidence="1">The sequence shown here is derived from an EMBL/GenBank/DDBJ whole genome shotgun (WGS) entry which is preliminary data.</text>
</comment>
<dbReference type="Pfam" id="PF11185">
    <property type="entry name" value="DUF2971"/>
    <property type="match status" value="1"/>
</dbReference>